<dbReference type="EMBL" id="BJNY01000022">
    <property type="protein sequence ID" value="GED07547.1"/>
    <property type="molecule type" value="Genomic_DNA"/>
</dbReference>
<proteinExistence type="predicted"/>
<feature type="chain" id="PRO_5038742556" description="Lipoprotein" evidence="2">
    <location>
        <begin position="25"/>
        <end position="169"/>
    </location>
</feature>
<keyword evidence="4" id="KW-1185">Reference proteome</keyword>
<dbReference type="Proteomes" id="UP000316612">
    <property type="component" value="Unassembled WGS sequence"/>
</dbReference>
<evidence type="ECO:0000256" key="2">
    <source>
        <dbReference type="SAM" id="SignalP"/>
    </source>
</evidence>
<feature type="compositionally biased region" description="Low complexity" evidence="1">
    <location>
        <begin position="29"/>
        <end position="49"/>
    </location>
</feature>
<evidence type="ECO:0008006" key="5">
    <source>
        <dbReference type="Google" id="ProtNLM"/>
    </source>
</evidence>
<evidence type="ECO:0000313" key="3">
    <source>
        <dbReference type="EMBL" id="GED07547.1"/>
    </source>
</evidence>
<accession>A0A4Y4DSD7</accession>
<evidence type="ECO:0000256" key="1">
    <source>
        <dbReference type="SAM" id="MobiDB-lite"/>
    </source>
</evidence>
<dbReference type="RefSeq" id="WP_141366769.1">
    <property type="nucleotide sequence ID" value="NZ_BAAAJL010000010.1"/>
</dbReference>
<dbReference type="PROSITE" id="PS51257">
    <property type="entry name" value="PROKAR_LIPOPROTEIN"/>
    <property type="match status" value="1"/>
</dbReference>
<reference evidence="3 4" key="1">
    <citation type="submission" date="2019-06" db="EMBL/GenBank/DDBJ databases">
        <title>Whole genome shotgun sequence of Glutamicibacter uratoxydans NBRC 15515.</title>
        <authorList>
            <person name="Hosoyama A."/>
            <person name="Uohara A."/>
            <person name="Ohji S."/>
            <person name="Ichikawa N."/>
        </authorList>
    </citation>
    <scope>NUCLEOTIDE SEQUENCE [LARGE SCALE GENOMIC DNA]</scope>
    <source>
        <strain evidence="3 4">NBRC 15515</strain>
    </source>
</reference>
<feature type="signal peptide" evidence="2">
    <location>
        <begin position="1"/>
        <end position="24"/>
    </location>
</feature>
<organism evidence="3 4">
    <name type="scientific">Glutamicibacter uratoxydans</name>
    <name type="common">Arthrobacter uratoxydans</name>
    <dbReference type="NCBI Taxonomy" id="43667"/>
    <lineage>
        <taxon>Bacteria</taxon>
        <taxon>Bacillati</taxon>
        <taxon>Actinomycetota</taxon>
        <taxon>Actinomycetes</taxon>
        <taxon>Micrococcales</taxon>
        <taxon>Micrococcaceae</taxon>
        <taxon>Glutamicibacter</taxon>
    </lineage>
</organism>
<feature type="region of interest" description="Disordered" evidence="1">
    <location>
        <begin position="25"/>
        <end position="64"/>
    </location>
</feature>
<comment type="caution">
    <text evidence="3">The sequence shown here is derived from an EMBL/GenBank/DDBJ whole genome shotgun (WGS) entry which is preliminary data.</text>
</comment>
<sequence>MKTRIYGVFAVVAMSGIGLTGCTAGGGSAAAPSQEPSAAPAQSSAPKTSKAAEETVSPFGKQQESVNKLLKDTTILSQVHTKGSPSIAIGELPVKYESVGFLINCSAASAWELQYENGKTFASGSCGPNVPADPGIEVSVDSLQSETVTFAMKDKVEVWATAYAVAKEA</sequence>
<name>A0A4Y4DSD7_GLUUR</name>
<dbReference type="AlphaFoldDB" id="A0A4Y4DSD7"/>
<keyword evidence="2" id="KW-0732">Signal</keyword>
<protein>
    <recommendedName>
        <fullName evidence="5">Lipoprotein</fullName>
    </recommendedName>
</protein>
<gene>
    <name evidence="3" type="ORF">AUR04nite_30790</name>
</gene>
<evidence type="ECO:0000313" key="4">
    <source>
        <dbReference type="Proteomes" id="UP000316612"/>
    </source>
</evidence>